<dbReference type="Pfam" id="PF00149">
    <property type="entry name" value="Metallophos"/>
    <property type="match status" value="1"/>
</dbReference>
<dbReference type="InterPro" id="IPR004843">
    <property type="entry name" value="Calcineurin-like_PHP"/>
</dbReference>
<dbReference type="PANTHER" id="PTHR43143:SF1">
    <property type="entry name" value="SERINE_THREONINE-PROTEIN PHOSPHATASE CPPED1"/>
    <property type="match status" value="1"/>
</dbReference>
<dbReference type="Proteomes" id="UP000547458">
    <property type="component" value="Unassembled WGS sequence"/>
</dbReference>
<dbReference type="AlphaFoldDB" id="A0A846RMH6"/>
<sequence length="278" mass="30900">MSETFRIVIIADTHLKLDDVRGEAFRGYTQRMAEAYTSAKHYRTNQVATPEDGFIEALSRAVDESASLVALLGDIVSFPSEAAIEWAAAWLNEIGIPWTYTAGNHDWHYEGMPGSDVELRARWIKQRLMPLYGSADPMMSVRLLNGVRFVTIDDSTNEISPDQLEFFRAQVATGAPVVLFIHIPLFAPGRSVKFGCGHPEWGTSTDTLFTVEQRRPWRRRHTPTTMAFRRDVFSAPNVLAVFAGHNHEASLDVVNGVPQCVVAPNLTGAHLVVEFASS</sequence>
<protein>
    <submittedName>
        <fullName evidence="2">Putative phosphodiesterase</fullName>
    </submittedName>
</protein>
<dbReference type="SUPFAM" id="SSF56300">
    <property type="entry name" value="Metallo-dependent phosphatases"/>
    <property type="match status" value="1"/>
</dbReference>
<comment type="caution">
    <text evidence="2">The sequence shown here is derived from an EMBL/GenBank/DDBJ whole genome shotgun (WGS) entry which is preliminary data.</text>
</comment>
<dbReference type="PANTHER" id="PTHR43143">
    <property type="entry name" value="METALLOPHOSPHOESTERASE, CALCINEURIN SUPERFAMILY"/>
    <property type="match status" value="1"/>
</dbReference>
<organism evidence="2 3">
    <name type="scientific">Arthrobacter pigmenti</name>
    <dbReference type="NCBI Taxonomy" id="271432"/>
    <lineage>
        <taxon>Bacteria</taxon>
        <taxon>Bacillati</taxon>
        <taxon>Actinomycetota</taxon>
        <taxon>Actinomycetes</taxon>
        <taxon>Micrococcales</taxon>
        <taxon>Micrococcaceae</taxon>
        <taxon>Arthrobacter</taxon>
    </lineage>
</organism>
<gene>
    <name evidence="2" type="ORF">BJ994_003529</name>
</gene>
<reference evidence="2 3" key="1">
    <citation type="submission" date="2020-03" db="EMBL/GenBank/DDBJ databases">
        <title>Sequencing the genomes of 1000 actinobacteria strains.</title>
        <authorList>
            <person name="Klenk H.-P."/>
        </authorList>
    </citation>
    <scope>NUCLEOTIDE SEQUENCE [LARGE SCALE GENOMIC DNA]</scope>
    <source>
        <strain evidence="2 3">DSM 16403</strain>
    </source>
</reference>
<dbReference type="InterPro" id="IPR029052">
    <property type="entry name" value="Metallo-depent_PP-like"/>
</dbReference>
<evidence type="ECO:0000313" key="2">
    <source>
        <dbReference type="EMBL" id="NJC24453.1"/>
    </source>
</evidence>
<name>A0A846RMH6_9MICC</name>
<dbReference type="EMBL" id="JAATJL010000001">
    <property type="protein sequence ID" value="NJC24453.1"/>
    <property type="molecule type" value="Genomic_DNA"/>
</dbReference>
<evidence type="ECO:0000259" key="1">
    <source>
        <dbReference type="Pfam" id="PF00149"/>
    </source>
</evidence>
<accession>A0A846RMH6</accession>
<feature type="domain" description="Calcineurin-like phosphoesterase" evidence="1">
    <location>
        <begin position="5"/>
        <end position="248"/>
    </location>
</feature>
<evidence type="ECO:0000313" key="3">
    <source>
        <dbReference type="Proteomes" id="UP000547458"/>
    </source>
</evidence>
<dbReference type="RefSeq" id="WP_167995702.1">
    <property type="nucleotide sequence ID" value="NZ_JAATJL010000001.1"/>
</dbReference>
<proteinExistence type="predicted"/>
<dbReference type="Gene3D" id="3.60.21.10">
    <property type="match status" value="1"/>
</dbReference>
<dbReference type="InterPro" id="IPR051918">
    <property type="entry name" value="STPP_CPPED1"/>
</dbReference>
<dbReference type="GO" id="GO:0016787">
    <property type="term" value="F:hydrolase activity"/>
    <property type="evidence" value="ECO:0007669"/>
    <property type="project" value="InterPro"/>
</dbReference>
<keyword evidence="3" id="KW-1185">Reference proteome</keyword>